<sequence>MSQSLQDTVESFKSAMDEMQGKVKAMRERAEEAYRKLNQLEVLKFALIDSNNQLNKELRKLSQEVALFEDQNALEKSPQTRPKKTPSAPRKTGKKKEGETPREANSKEKQ</sequence>
<feature type="compositionally biased region" description="Basic and acidic residues" evidence="1">
    <location>
        <begin position="95"/>
        <end position="110"/>
    </location>
</feature>
<feature type="region of interest" description="Disordered" evidence="1">
    <location>
        <begin position="70"/>
        <end position="110"/>
    </location>
</feature>
<keyword evidence="3" id="KW-1185">Reference proteome</keyword>
<reference evidence="2 3" key="1">
    <citation type="journal article" date="2024" name="Proc. Natl. Acad. Sci. U.S.A.">
        <title>The genetic regulatory architecture and epigenomic basis for age-related changes in rattlesnake venom.</title>
        <authorList>
            <person name="Hogan M.P."/>
            <person name="Holding M.L."/>
            <person name="Nystrom G.S."/>
            <person name="Colston T.J."/>
            <person name="Bartlett D.A."/>
            <person name="Mason A.J."/>
            <person name="Ellsworth S.A."/>
            <person name="Rautsaw R.M."/>
            <person name="Lawrence K.C."/>
            <person name="Strickland J.L."/>
            <person name="He B."/>
            <person name="Fraser P."/>
            <person name="Margres M.J."/>
            <person name="Gilbert D.M."/>
            <person name="Gibbs H.L."/>
            <person name="Parkinson C.L."/>
            <person name="Rokyta D.R."/>
        </authorList>
    </citation>
    <scope>NUCLEOTIDE SEQUENCE [LARGE SCALE GENOMIC DNA]</scope>
    <source>
        <strain evidence="2">DRR0105</strain>
    </source>
</reference>
<dbReference type="AlphaFoldDB" id="A0AAW1BK15"/>
<comment type="caution">
    <text evidence="2">The sequence shown here is derived from an EMBL/GenBank/DDBJ whole genome shotgun (WGS) entry which is preliminary data.</text>
</comment>
<dbReference type="Proteomes" id="UP001474421">
    <property type="component" value="Unassembled WGS sequence"/>
</dbReference>
<protein>
    <submittedName>
        <fullName evidence="2">MYO2: Myosin-2</fullName>
    </submittedName>
</protein>
<evidence type="ECO:0000256" key="1">
    <source>
        <dbReference type="SAM" id="MobiDB-lite"/>
    </source>
</evidence>
<dbReference type="EMBL" id="JAOTOJ010000004">
    <property type="protein sequence ID" value="KAK9402616.1"/>
    <property type="molecule type" value="Genomic_DNA"/>
</dbReference>
<evidence type="ECO:0000313" key="3">
    <source>
        <dbReference type="Proteomes" id="UP001474421"/>
    </source>
</evidence>
<proteinExistence type="predicted"/>
<evidence type="ECO:0000313" key="2">
    <source>
        <dbReference type="EMBL" id="KAK9402616.1"/>
    </source>
</evidence>
<gene>
    <name evidence="2" type="ORF">NXF25_010972</name>
</gene>
<organism evidence="2 3">
    <name type="scientific">Crotalus adamanteus</name>
    <name type="common">Eastern diamondback rattlesnake</name>
    <dbReference type="NCBI Taxonomy" id="8729"/>
    <lineage>
        <taxon>Eukaryota</taxon>
        <taxon>Metazoa</taxon>
        <taxon>Chordata</taxon>
        <taxon>Craniata</taxon>
        <taxon>Vertebrata</taxon>
        <taxon>Euteleostomi</taxon>
        <taxon>Lepidosauria</taxon>
        <taxon>Squamata</taxon>
        <taxon>Bifurcata</taxon>
        <taxon>Unidentata</taxon>
        <taxon>Episquamata</taxon>
        <taxon>Toxicofera</taxon>
        <taxon>Serpentes</taxon>
        <taxon>Colubroidea</taxon>
        <taxon>Viperidae</taxon>
        <taxon>Crotalinae</taxon>
        <taxon>Crotalus</taxon>
    </lineage>
</organism>
<accession>A0AAW1BK15</accession>
<name>A0AAW1BK15_CROAD</name>